<dbReference type="EMBL" id="PDNU01000048">
    <property type="protein sequence ID" value="PHK93379.1"/>
    <property type="molecule type" value="Genomic_DNA"/>
</dbReference>
<dbReference type="Proteomes" id="UP000223527">
    <property type="component" value="Unassembled WGS sequence"/>
</dbReference>
<dbReference type="OrthoDB" id="7219132at2"/>
<evidence type="ECO:0008006" key="3">
    <source>
        <dbReference type="Google" id="ProtNLM"/>
    </source>
</evidence>
<dbReference type="PANTHER" id="PTHR37936">
    <property type="entry name" value="TRANSPOSASE INSC FOR INSERTION ELEMENT IS2A-RELATED"/>
    <property type="match status" value="1"/>
</dbReference>
<proteinExistence type="predicted"/>
<name>A0A2C7A5X0_9PROT</name>
<dbReference type="GO" id="GO:0006313">
    <property type="term" value="P:DNA transposition"/>
    <property type="evidence" value="ECO:0007669"/>
    <property type="project" value="InterPro"/>
</dbReference>
<dbReference type="GO" id="GO:0043565">
    <property type="term" value="F:sequence-specific DNA binding"/>
    <property type="evidence" value="ECO:0007669"/>
    <property type="project" value="InterPro"/>
</dbReference>
<reference evidence="1 2" key="1">
    <citation type="submission" date="2017-10" db="EMBL/GenBank/DDBJ databases">
        <authorList>
            <person name="Banno H."/>
            <person name="Chua N.-H."/>
        </authorList>
    </citation>
    <scope>NUCLEOTIDE SEQUENCE [LARGE SCALE GENOMIC DNA]</scope>
    <source>
        <strain evidence="1 2">YW11</strain>
    </source>
</reference>
<dbReference type="InterPro" id="IPR002514">
    <property type="entry name" value="Transposase_8"/>
</dbReference>
<keyword evidence="2" id="KW-1185">Reference proteome</keyword>
<dbReference type="InterPro" id="IPR010921">
    <property type="entry name" value="Trp_repressor/repl_initiator"/>
</dbReference>
<dbReference type="AlphaFoldDB" id="A0A2C7A5X0"/>
<dbReference type="GO" id="GO:0004803">
    <property type="term" value="F:transposase activity"/>
    <property type="evidence" value="ECO:0007669"/>
    <property type="project" value="InterPro"/>
</dbReference>
<dbReference type="PANTHER" id="PTHR37936:SF3">
    <property type="entry name" value="TRANSPOSASE INSC FOR INSERTION ELEMENT IS2A-RELATED"/>
    <property type="match status" value="1"/>
</dbReference>
<comment type="caution">
    <text evidence="1">The sequence shown here is derived from an EMBL/GenBank/DDBJ whole genome shotgun (WGS) entry which is preliminary data.</text>
</comment>
<dbReference type="SUPFAM" id="SSF48295">
    <property type="entry name" value="TrpR-like"/>
    <property type="match status" value="1"/>
</dbReference>
<protein>
    <recommendedName>
        <fullName evidence="3">Transposase</fullName>
    </recommendedName>
</protein>
<sequence>MAGMLKGAGASTGAGTVAMERVEIVTRGERRRSYSPEMKARLLMETAAPGTRVLEVAQRHGISPSLLHRWRREAEGRPARRVARQASPFVPLLVGACPETAPQNTADLVSSGMGAGIEVVLCNGRVLRVFGTVDAVAVARLAAALEG</sequence>
<dbReference type="Pfam" id="PF01527">
    <property type="entry name" value="HTH_Tnp_1"/>
    <property type="match status" value="1"/>
</dbReference>
<organism evidence="1 2">
    <name type="scientific">Teichococcus rhizosphaerae</name>
    <dbReference type="NCBI Taxonomy" id="1335062"/>
    <lineage>
        <taxon>Bacteria</taxon>
        <taxon>Pseudomonadati</taxon>
        <taxon>Pseudomonadota</taxon>
        <taxon>Alphaproteobacteria</taxon>
        <taxon>Acetobacterales</taxon>
        <taxon>Roseomonadaceae</taxon>
        <taxon>Roseomonas</taxon>
    </lineage>
</organism>
<dbReference type="NCBIfam" id="NF047595">
    <property type="entry name" value="IS66_ISRel24_TnpA"/>
    <property type="match status" value="1"/>
</dbReference>
<accession>A0A2C7A5X0</accession>
<evidence type="ECO:0000313" key="2">
    <source>
        <dbReference type="Proteomes" id="UP000223527"/>
    </source>
</evidence>
<gene>
    <name evidence="1" type="ORF">CR162_18740</name>
</gene>
<evidence type="ECO:0000313" key="1">
    <source>
        <dbReference type="EMBL" id="PHK93379.1"/>
    </source>
</evidence>